<dbReference type="GO" id="GO:0000155">
    <property type="term" value="F:phosphorelay sensor kinase activity"/>
    <property type="evidence" value="ECO:0007669"/>
    <property type="project" value="InterPro"/>
</dbReference>
<dbReference type="CDD" id="cd16917">
    <property type="entry name" value="HATPase_UhpB-NarQ-NarX-like"/>
    <property type="match status" value="1"/>
</dbReference>
<dbReference type="Pfam" id="PF00672">
    <property type="entry name" value="HAMP"/>
    <property type="match status" value="1"/>
</dbReference>
<dbReference type="AlphaFoldDB" id="A0A9X2H3P1"/>
<dbReference type="InterPro" id="IPR036890">
    <property type="entry name" value="HATPase_C_sf"/>
</dbReference>
<dbReference type="InterPro" id="IPR005467">
    <property type="entry name" value="His_kinase_dom"/>
</dbReference>
<feature type="coiled-coil region" evidence="12">
    <location>
        <begin position="212"/>
        <end position="246"/>
    </location>
</feature>
<reference evidence="16" key="1">
    <citation type="submission" date="2022-03" db="EMBL/GenBank/DDBJ databases">
        <title>Aurantimonas Liuensis sp. Nov., isolated from the hadal seawater of the Mariana Trench.</title>
        <authorList>
            <person name="Liu R."/>
        </authorList>
    </citation>
    <scope>NUCLEOTIDE SEQUENCE</scope>
    <source>
        <strain evidence="16">LRZ36</strain>
    </source>
</reference>
<keyword evidence="7 13" id="KW-0812">Transmembrane</keyword>
<keyword evidence="10" id="KW-0902">Two-component regulatory system</keyword>
<evidence type="ECO:0000256" key="3">
    <source>
        <dbReference type="ARBA" id="ARBA00012438"/>
    </source>
</evidence>
<dbReference type="InterPro" id="IPR003594">
    <property type="entry name" value="HATPase_dom"/>
</dbReference>
<keyword evidence="6" id="KW-0808">Transferase</keyword>
<keyword evidence="4" id="KW-1003">Cell membrane</keyword>
<dbReference type="SMART" id="SM00387">
    <property type="entry name" value="HATPase_c"/>
    <property type="match status" value="1"/>
</dbReference>
<dbReference type="PROSITE" id="PS50885">
    <property type="entry name" value="HAMP"/>
    <property type="match status" value="1"/>
</dbReference>
<evidence type="ECO:0000256" key="12">
    <source>
        <dbReference type="SAM" id="Coils"/>
    </source>
</evidence>
<dbReference type="Pfam" id="PF02518">
    <property type="entry name" value="HATPase_c"/>
    <property type="match status" value="1"/>
</dbReference>
<dbReference type="GO" id="GO:0046983">
    <property type="term" value="F:protein dimerization activity"/>
    <property type="evidence" value="ECO:0007669"/>
    <property type="project" value="InterPro"/>
</dbReference>
<evidence type="ECO:0000256" key="4">
    <source>
        <dbReference type="ARBA" id="ARBA00022475"/>
    </source>
</evidence>
<organism evidence="16 17">
    <name type="scientific">Aurantimonas marianensis</name>
    <dbReference type="NCBI Taxonomy" id="2920428"/>
    <lineage>
        <taxon>Bacteria</taxon>
        <taxon>Pseudomonadati</taxon>
        <taxon>Pseudomonadota</taxon>
        <taxon>Alphaproteobacteria</taxon>
        <taxon>Hyphomicrobiales</taxon>
        <taxon>Aurantimonadaceae</taxon>
        <taxon>Aurantimonas</taxon>
    </lineage>
</organism>
<dbReference type="RefSeq" id="WP_253962490.1">
    <property type="nucleotide sequence ID" value="NZ_JALHBS010000001.1"/>
</dbReference>
<evidence type="ECO:0000313" key="17">
    <source>
        <dbReference type="Proteomes" id="UP001155220"/>
    </source>
</evidence>
<keyword evidence="11 13" id="KW-0472">Membrane</keyword>
<keyword evidence="12" id="KW-0175">Coiled coil</keyword>
<dbReference type="Proteomes" id="UP001155220">
    <property type="component" value="Unassembled WGS sequence"/>
</dbReference>
<dbReference type="SMART" id="SM00304">
    <property type="entry name" value="HAMP"/>
    <property type="match status" value="1"/>
</dbReference>
<evidence type="ECO:0000256" key="2">
    <source>
        <dbReference type="ARBA" id="ARBA00004651"/>
    </source>
</evidence>
<evidence type="ECO:0000259" key="15">
    <source>
        <dbReference type="PROSITE" id="PS50885"/>
    </source>
</evidence>
<name>A0A9X2H3P1_9HYPH</name>
<keyword evidence="8 16" id="KW-0418">Kinase</keyword>
<evidence type="ECO:0000256" key="5">
    <source>
        <dbReference type="ARBA" id="ARBA00022553"/>
    </source>
</evidence>
<gene>
    <name evidence="16" type="ORF">MJ956_00350</name>
</gene>
<accession>A0A9X2H3P1</accession>
<dbReference type="InterPro" id="IPR050482">
    <property type="entry name" value="Sensor_HK_TwoCompSys"/>
</dbReference>
<evidence type="ECO:0000256" key="10">
    <source>
        <dbReference type="ARBA" id="ARBA00023012"/>
    </source>
</evidence>
<dbReference type="EMBL" id="JALHBS010000001">
    <property type="protein sequence ID" value="MCP3053596.1"/>
    <property type="molecule type" value="Genomic_DNA"/>
</dbReference>
<dbReference type="InterPro" id="IPR003660">
    <property type="entry name" value="HAMP_dom"/>
</dbReference>
<feature type="transmembrane region" description="Helical" evidence="13">
    <location>
        <begin position="149"/>
        <end position="171"/>
    </location>
</feature>
<comment type="catalytic activity">
    <reaction evidence="1">
        <text>ATP + protein L-histidine = ADP + protein N-phospho-L-histidine.</text>
        <dbReference type="EC" id="2.7.13.3"/>
    </reaction>
</comment>
<keyword evidence="9 13" id="KW-1133">Transmembrane helix</keyword>
<evidence type="ECO:0000256" key="7">
    <source>
        <dbReference type="ARBA" id="ARBA00022692"/>
    </source>
</evidence>
<dbReference type="PANTHER" id="PTHR24421">
    <property type="entry name" value="NITRATE/NITRITE SENSOR PROTEIN NARX-RELATED"/>
    <property type="match status" value="1"/>
</dbReference>
<evidence type="ECO:0000256" key="6">
    <source>
        <dbReference type="ARBA" id="ARBA00022679"/>
    </source>
</evidence>
<dbReference type="Gene3D" id="1.20.5.1930">
    <property type="match status" value="1"/>
</dbReference>
<dbReference type="PANTHER" id="PTHR24421:SF37">
    <property type="entry name" value="SENSOR HISTIDINE KINASE NARS"/>
    <property type="match status" value="1"/>
</dbReference>
<evidence type="ECO:0000256" key="13">
    <source>
        <dbReference type="SAM" id="Phobius"/>
    </source>
</evidence>
<evidence type="ECO:0000259" key="14">
    <source>
        <dbReference type="PROSITE" id="PS50109"/>
    </source>
</evidence>
<comment type="caution">
    <text evidence="16">The sequence shown here is derived from an EMBL/GenBank/DDBJ whole genome shotgun (WGS) entry which is preliminary data.</text>
</comment>
<dbReference type="SUPFAM" id="SSF55874">
    <property type="entry name" value="ATPase domain of HSP90 chaperone/DNA topoisomerase II/histidine kinase"/>
    <property type="match status" value="1"/>
</dbReference>
<dbReference type="InterPro" id="IPR011712">
    <property type="entry name" value="Sig_transdc_His_kin_sub3_dim/P"/>
</dbReference>
<protein>
    <recommendedName>
        <fullName evidence="3">histidine kinase</fullName>
        <ecNumber evidence="3">2.7.13.3</ecNumber>
    </recommendedName>
</protein>
<dbReference type="GO" id="GO:0005886">
    <property type="term" value="C:plasma membrane"/>
    <property type="evidence" value="ECO:0007669"/>
    <property type="project" value="UniProtKB-SubCell"/>
</dbReference>
<comment type="subcellular location">
    <subcellularLocation>
        <location evidence="2">Cell membrane</location>
        <topology evidence="2">Multi-pass membrane protein</topology>
    </subcellularLocation>
</comment>
<dbReference type="CDD" id="cd06225">
    <property type="entry name" value="HAMP"/>
    <property type="match status" value="1"/>
</dbReference>
<dbReference type="Pfam" id="PF07730">
    <property type="entry name" value="HisKA_3"/>
    <property type="match status" value="1"/>
</dbReference>
<feature type="domain" description="HAMP" evidence="15">
    <location>
        <begin position="172"/>
        <end position="224"/>
    </location>
</feature>
<dbReference type="Gene3D" id="6.10.340.10">
    <property type="match status" value="1"/>
</dbReference>
<keyword evidence="5" id="KW-0597">Phosphoprotein</keyword>
<evidence type="ECO:0000256" key="8">
    <source>
        <dbReference type="ARBA" id="ARBA00022777"/>
    </source>
</evidence>
<evidence type="ECO:0000313" key="16">
    <source>
        <dbReference type="EMBL" id="MCP3053596.1"/>
    </source>
</evidence>
<proteinExistence type="predicted"/>
<evidence type="ECO:0000256" key="1">
    <source>
        <dbReference type="ARBA" id="ARBA00000085"/>
    </source>
</evidence>
<evidence type="ECO:0000256" key="9">
    <source>
        <dbReference type="ARBA" id="ARBA00022989"/>
    </source>
</evidence>
<evidence type="ECO:0000256" key="11">
    <source>
        <dbReference type="ARBA" id="ARBA00023136"/>
    </source>
</evidence>
<dbReference type="SUPFAM" id="SSF158472">
    <property type="entry name" value="HAMP domain-like"/>
    <property type="match status" value="1"/>
</dbReference>
<sequence length="446" mass="47182">MSLKARLAATLSAAFLVILLIGGVITYDQATKNIAAELTAARSVAANRVAQLVAKLPAARDTAAELAGFVRAFNGDRHVQVLLIDSTGAVRELSTPAKDYGALPDWFVRLLAPDTSTTVMPLSGAALPMTAVAVSIDPRNEIATTWTDLGLGLGGLVLFVLVAFGAVWVVADRALKPLGAIQAAFARIGTGDYATRVAPSGPPEMRVLAARCNEMAARLEEISGRNRRLSEQLSRLQEEERAELARDLHDDIGPLLFAIDVDASAITRLARSVDDKVTGRAEAIKTAAHRARREVRRILSDLRPGLMPGLGLKAAIEELIAELSRRHGDVTFSAELAEGHWGGPLEVLVHRALREGLDNALRHGAPSRIAVRLAEADGHLLFSVVDNGGGLAETATTEGFGLVGMRERVKAAGGELSVAQVPFPPGVKLEGRVPLARDSAPPDAVV</sequence>
<dbReference type="PROSITE" id="PS50109">
    <property type="entry name" value="HIS_KIN"/>
    <property type="match status" value="1"/>
</dbReference>
<keyword evidence="17" id="KW-1185">Reference proteome</keyword>
<feature type="domain" description="Histidine kinase" evidence="14">
    <location>
        <begin position="349"/>
        <end position="437"/>
    </location>
</feature>
<dbReference type="EC" id="2.7.13.3" evidence="3"/>
<dbReference type="Gene3D" id="3.30.565.10">
    <property type="entry name" value="Histidine kinase-like ATPase, C-terminal domain"/>
    <property type="match status" value="1"/>
</dbReference>